<dbReference type="RefSeq" id="XP_055363045.1">
    <property type="nucleotide sequence ID" value="XM_055507070.1"/>
</dbReference>
<evidence type="ECO:0000313" key="11">
    <source>
        <dbReference type="RefSeq" id="XP_028991314.1"/>
    </source>
</evidence>
<dbReference type="InterPro" id="IPR001870">
    <property type="entry name" value="B30.2/SPRY"/>
</dbReference>
<dbReference type="AlphaFoldDB" id="A0A6P7LA15"/>
<dbReference type="InterPro" id="IPR051051">
    <property type="entry name" value="E3_ubiq-ligase_TRIM/RNF"/>
</dbReference>
<dbReference type="InterPro" id="IPR013320">
    <property type="entry name" value="ConA-like_dom_sf"/>
</dbReference>
<dbReference type="InterPro" id="IPR003879">
    <property type="entry name" value="Butyrophylin_SPRY"/>
</dbReference>
<evidence type="ECO:0000256" key="4">
    <source>
        <dbReference type="ARBA" id="ARBA00022833"/>
    </source>
</evidence>
<keyword evidence="1" id="KW-0399">Innate immunity</keyword>
<evidence type="ECO:0000256" key="3">
    <source>
        <dbReference type="ARBA" id="ARBA00022771"/>
    </source>
</evidence>
<dbReference type="KEGG" id="bspl:114846482"/>
<dbReference type="InterPro" id="IPR017907">
    <property type="entry name" value="Znf_RING_CS"/>
</dbReference>
<dbReference type="InterPro" id="IPR006574">
    <property type="entry name" value="PRY"/>
</dbReference>
<evidence type="ECO:0000256" key="2">
    <source>
        <dbReference type="ARBA" id="ARBA00022723"/>
    </source>
</evidence>
<dbReference type="PANTHER" id="PTHR25465">
    <property type="entry name" value="B-BOX DOMAIN CONTAINING"/>
    <property type="match status" value="1"/>
</dbReference>
<dbReference type="PRINTS" id="PR01407">
    <property type="entry name" value="BUTYPHLNCDUF"/>
</dbReference>
<proteinExistence type="predicted"/>
<sequence>MACAPASPSDSSSLDRHLKCSICMEIFDDPVTTACGHSFCKKCLDLNFKCNDRTCPLCKKFCMTDPEVSIILREVAEEHKAKKLSEERDNKDGMYTGKDGEVPCDVCTGNRLKAVKSCLVCLASYCSSHLENHRSSQRLKGHSLVDPVKNLDERACLEHGRPLELYNRKQRKCVCVRCLEKDGGEVVSTEEEWSRKKDTLQHITTVLKDKIQKREAHVDDVNESLRTCQDLLDNEWWDIEAVFCAIQAIVEEAQATVLKPLKERRQRLEREAERLRNELKDEITRFETTVSKLDDLTKLEDHILFLQSYPSLPDLDVDERDLTHVSFDTSLTFGTMRKTSEILMEQIKEKLEELSCIELKRISKFTVDVKLDPATAHQRLVLSDDGKEVADGGRDREVEDGPERFDLFGSILGLDSVTSGKSYWEVDVGNKSGWDLGVARADANRRGKLSLNPDNGYWVAVHYEEDKYAALTAPPVLLSLKEEPDKVGVFVDYEEGLVSFYDVTAQRHIYSFTDCSFSGRILPYFSPHAKQDEKNSGPLVISAVQQCEQKIS</sequence>
<keyword evidence="7" id="KW-0175">Coiled coil</keyword>
<reference evidence="11 12" key="1">
    <citation type="submission" date="2025-04" db="UniProtKB">
        <authorList>
            <consortium name="RefSeq"/>
        </authorList>
    </citation>
    <scope>IDENTIFICATION</scope>
</reference>
<dbReference type="PROSITE" id="PS50089">
    <property type="entry name" value="ZF_RING_2"/>
    <property type="match status" value="1"/>
</dbReference>
<evidence type="ECO:0000313" key="12">
    <source>
        <dbReference type="RefSeq" id="XP_055363042.1"/>
    </source>
</evidence>
<evidence type="ECO:0000313" key="14">
    <source>
        <dbReference type="RefSeq" id="XP_055363044.1"/>
    </source>
</evidence>
<keyword evidence="5" id="KW-0391">Immunity</keyword>
<dbReference type="CDD" id="cd13733">
    <property type="entry name" value="SPRY_PRY_C-I_1"/>
    <property type="match status" value="1"/>
</dbReference>
<name>A0A6P7LA15_BETSP</name>
<dbReference type="PROSITE" id="PS00518">
    <property type="entry name" value="ZF_RING_1"/>
    <property type="match status" value="1"/>
</dbReference>
<dbReference type="InterPro" id="IPR001841">
    <property type="entry name" value="Znf_RING"/>
</dbReference>
<evidence type="ECO:0000256" key="1">
    <source>
        <dbReference type="ARBA" id="ARBA00022588"/>
    </source>
</evidence>
<dbReference type="SUPFAM" id="SSF57845">
    <property type="entry name" value="B-box zinc-binding domain"/>
    <property type="match status" value="1"/>
</dbReference>
<feature type="domain" description="B30.2/SPRY" evidence="9">
    <location>
        <begin position="349"/>
        <end position="546"/>
    </location>
</feature>
<dbReference type="Pfam" id="PF00622">
    <property type="entry name" value="SPRY"/>
    <property type="match status" value="1"/>
</dbReference>
<evidence type="ECO:0000256" key="6">
    <source>
        <dbReference type="PROSITE-ProRule" id="PRU00175"/>
    </source>
</evidence>
<dbReference type="RefSeq" id="XP_055363043.1">
    <property type="nucleotide sequence ID" value="XM_055507068.1"/>
</dbReference>
<protein>
    <submittedName>
        <fullName evidence="11 12">Nuclear factor 7, ovary-like</fullName>
    </submittedName>
</protein>
<keyword evidence="4" id="KW-0862">Zinc</keyword>
<dbReference type="PANTHER" id="PTHR25465:SF49">
    <property type="entry name" value="BLOODTHIRSTY-RELATED GENE FAMILY, MEMBER 1-RELATED"/>
    <property type="match status" value="1"/>
</dbReference>
<dbReference type="Gene3D" id="4.10.830.40">
    <property type="match status" value="1"/>
</dbReference>
<dbReference type="InterPro" id="IPR043136">
    <property type="entry name" value="B30.2/SPRY_sf"/>
</dbReference>
<dbReference type="Proteomes" id="UP000515150">
    <property type="component" value="Chromosome 2"/>
</dbReference>
<evidence type="ECO:0000313" key="15">
    <source>
        <dbReference type="RefSeq" id="XP_055363045.1"/>
    </source>
</evidence>
<dbReference type="RefSeq" id="XP_028991314.1">
    <property type="nucleotide sequence ID" value="XM_029135481.3"/>
</dbReference>
<evidence type="ECO:0000313" key="16">
    <source>
        <dbReference type="RefSeq" id="XP_055363046.1"/>
    </source>
</evidence>
<evidence type="ECO:0000256" key="7">
    <source>
        <dbReference type="SAM" id="Coils"/>
    </source>
</evidence>
<dbReference type="Gene3D" id="3.30.40.10">
    <property type="entry name" value="Zinc/RING finger domain, C3HC4 (zinc finger)"/>
    <property type="match status" value="1"/>
</dbReference>
<keyword evidence="10" id="KW-1185">Reference proteome</keyword>
<dbReference type="SUPFAM" id="SSF57850">
    <property type="entry name" value="RING/U-box"/>
    <property type="match status" value="1"/>
</dbReference>
<dbReference type="SMART" id="SM00449">
    <property type="entry name" value="SPRY"/>
    <property type="match status" value="1"/>
</dbReference>
<evidence type="ECO:0000256" key="5">
    <source>
        <dbReference type="ARBA" id="ARBA00022859"/>
    </source>
</evidence>
<dbReference type="InterPro" id="IPR013083">
    <property type="entry name" value="Znf_RING/FYVE/PHD"/>
</dbReference>
<dbReference type="InterPro" id="IPR003877">
    <property type="entry name" value="SPRY_dom"/>
</dbReference>
<dbReference type="Pfam" id="PF13765">
    <property type="entry name" value="PRY"/>
    <property type="match status" value="1"/>
</dbReference>
<evidence type="ECO:0000313" key="10">
    <source>
        <dbReference type="Proteomes" id="UP000515150"/>
    </source>
</evidence>
<dbReference type="GeneTree" id="ENSGT01040000240385"/>
<dbReference type="SUPFAM" id="SSF49899">
    <property type="entry name" value="Concanavalin A-like lectins/glucanases"/>
    <property type="match status" value="1"/>
</dbReference>
<dbReference type="Pfam" id="PF13445">
    <property type="entry name" value="zf-RING_UBOX"/>
    <property type="match status" value="1"/>
</dbReference>
<dbReference type="InterPro" id="IPR058030">
    <property type="entry name" value="TRIM8/14/16/25/29/45/65_CC"/>
</dbReference>
<evidence type="ECO:0000259" key="9">
    <source>
        <dbReference type="PROSITE" id="PS50188"/>
    </source>
</evidence>
<dbReference type="GO" id="GO:0005737">
    <property type="term" value="C:cytoplasm"/>
    <property type="evidence" value="ECO:0007669"/>
    <property type="project" value="UniProtKB-ARBA"/>
</dbReference>
<dbReference type="Gene3D" id="2.60.120.920">
    <property type="match status" value="1"/>
</dbReference>
<feature type="domain" description="RING-type" evidence="8">
    <location>
        <begin position="20"/>
        <end position="59"/>
    </location>
</feature>
<dbReference type="RefSeq" id="XP_055363044.1">
    <property type="nucleotide sequence ID" value="XM_055507069.1"/>
</dbReference>
<dbReference type="SMART" id="SM00589">
    <property type="entry name" value="PRY"/>
    <property type="match status" value="1"/>
</dbReference>
<keyword evidence="2" id="KW-0479">Metal-binding</keyword>
<dbReference type="RefSeq" id="XP_055363046.1">
    <property type="nucleotide sequence ID" value="XM_055507071.1"/>
</dbReference>
<dbReference type="OrthoDB" id="6270329at2759"/>
<dbReference type="PROSITE" id="PS50188">
    <property type="entry name" value="B302_SPRY"/>
    <property type="match status" value="1"/>
</dbReference>
<dbReference type="Pfam" id="PF25600">
    <property type="entry name" value="TRIM_CC"/>
    <property type="match status" value="1"/>
</dbReference>
<evidence type="ECO:0000313" key="13">
    <source>
        <dbReference type="RefSeq" id="XP_055363043.1"/>
    </source>
</evidence>
<gene>
    <name evidence="11 12 13 14 15 16" type="primary">LOC114846482</name>
</gene>
<evidence type="ECO:0000259" key="8">
    <source>
        <dbReference type="PROSITE" id="PS50089"/>
    </source>
</evidence>
<dbReference type="FunFam" id="2.60.120.920:FF:000004">
    <property type="entry name" value="Butyrophilin subfamily 1 member A1"/>
    <property type="match status" value="1"/>
</dbReference>
<dbReference type="GeneID" id="114846482"/>
<dbReference type="GO" id="GO:0008270">
    <property type="term" value="F:zinc ion binding"/>
    <property type="evidence" value="ECO:0007669"/>
    <property type="project" value="UniProtKB-KW"/>
</dbReference>
<accession>A0A6P7LA15</accession>
<dbReference type="SMART" id="SM00184">
    <property type="entry name" value="RING"/>
    <property type="match status" value="1"/>
</dbReference>
<dbReference type="RefSeq" id="XP_055363042.1">
    <property type="nucleotide sequence ID" value="XM_055507067.1"/>
</dbReference>
<organism evidence="10 11">
    <name type="scientific">Betta splendens</name>
    <name type="common">Siamese fighting fish</name>
    <dbReference type="NCBI Taxonomy" id="158456"/>
    <lineage>
        <taxon>Eukaryota</taxon>
        <taxon>Metazoa</taxon>
        <taxon>Chordata</taxon>
        <taxon>Craniata</taxon>
        <taxon>Vertebrata</taxon>
        <taxon>Euteleostomi</taxon>
        <taxon>Actinopterygii</taxon>
        <taxon>Neopterygii</taxon>
        <taxon>Teleostei</taxon>
        <taxon>Neoteleostei</taxon>
        <taxon>Acanthomorphata</taxon>
        <taxon>Anabantaria</taxon>
        <taxon>Anabantiformes</taxon>
        <taxon>Anabantoidei</taxon>
        <taxon>Osphronemidae</taxon>
        <taxon>Betta</taxon>
    </lineage>
</organism>
<feature type="coiled-coil region" evidence="7">
    <location>
        <begin position="258"/>
        <end position="296"/>
    </location>
</feature>
<dbReference type="InterPro" id="IPR027370">
    <property type="entry name" value="Znf-RING_euk"/>
</dbReference>
<dbReference type="GO" id="GO:0045087">
    <property type="term" value="P:innate immune response"/>
    <property type="evidence" value="ECO:0007669"/>
    <property type="project" value="UniProtKB-KW"/>
</dbReference>
<keyword evidence="3 6" id="KW-0863">Zinc-finger</keyword>